<accession>A0AAQ1G9S1</accession>
<organism evidence="1 2">
    <name type="scientific">Halopseudomonas aestusnigri</name>
    <dbReference type="NCBI Taxonomy" id="857252"/>
    <lineage>
        <taxon>Bacteria</taxon>
        <taxon>Pseudomonadati</taxon>
        <taxon>Pseudomonadota</taxon>
        <taxon>Gammaproteobacteria</taxon>
        <taxon>Pseudomonadales</taxon>
        <taxon>Pseudomonadaceae</taxon>
        <taxon>Halopseudomonas</taxon>
    </lineage>
</organism>
<dbReference type="RefSeq" id="WP_200818464.1">
    <property type="nucleotide sequence ID" value="NZ_FNVE01000010.1"/>
</dbReference>
<keyword evidence="1" id="KW-0808">Transferase</keyword>
<gene>
    <name evidence="1" type="ORF">SAMN05216586_11042</name>
</gene>
<keyword evidence="1" id="KW-0489">Methyltransferase</keyword>
<dbReference type="Gene3D" id="3.40.50.150">
    <property type="entry name" value="Vaccinia Virus protein VP39"/>
    <property type="match status" value="1"/>
</dbReference>
<dbReference type="GO" id="GO:0008168">
    <property type="term" value="F:methyltransferase activity"/>
    <property type="evidence" value="ECO:0007669"/>
    <property type="project" value="UniProtKB-KW"/>
</dbReference>
<sequence>MSEQHEALPCPLCGAASHWLLDDRKRSYWQCEQCLMVHVPARWQLTAEQEKAEYDRHENHPDDPGYRRFLSRLAEPLLARLPAAGSGLDFGCGPGPALAIMLREHGHQVALHDLYYHPNPEALRQQWDFITATEVVEHLAAPREVLEQLWQCLKPGGWLGLMTKRVTSPEAFSRWHYKSDPTHISFFSEQSFRWLAAKWQAELELIGADVALLRKPELSAD</sequence>
<protein>
    <submittedName>
        <fullName evidence="1">Methyltransferase domain-containing protein</fullName>
    </submittedName>
</protein>
<evidence type="ECO:0000313" key="2">
    <source>
        <dbReference type="Proteomes" id="UP000243518"/>
    </source>
</evidence>
<proteinExistence type="predicted"/>
<dbReference type="SUPFAM" id="SSF53335">
    <property type="entry name" value="S-adenosyl-L-methionine-dependent methyltransferases"/>
    <property type="match status" value="1"/>
</dbReference>
<dbReference type="EMBL" id="FNVE01000010">
    <property type="protein sequence ID" value="SEG57413.1"/>
    <property type="molecule type" value="Genomic_DNA"/>
</dbReference>
<keyword evidence="2" id="KW-1185">Reference proteome</keyword>
<dbReference type="GO" id="GO:0032259">
    <property type="term" value="P:methylation"/>
    <property type="evidence" value="ECO:0007669"/>
    <property type="project" value="UniProtKB-KW"/>
</dbReference>
<dbReference type="AlphaFoldDB" id="A0AAQ1G9S1"/>
<dbReference type="Proteomes" id="UP000243518">
    <property type="component" value="Unassembled WGS sequence"/>
</dbReference>
<dbReference type="InterPro" id="IPR029063">
    <property type="entry name" value="SAM-dependent_MTases_sf"/>
</dbReference>
<name>A0AAQ1G9S1_9GAMM</name>
<reference evidence="1 2" key="1">
    <citation type="submission" date="2016-10" db="EMBL/GenBank/DDBJ databases">
        <authorList>
            <person name="Varghese N."/>
            <person name="Submissions S."/>
        </authorList>
    </citation>
    <scope>NUCLEOTIDE SEQUENCE [LARGE SCALE GENOMIC DNA]</scope>
    <source>
        <strain evidence="1 2">CECT 8317</strain>
    </source>
</reference>
<comment type="caution">
    <text evidence="1">The sequence shown here is derived from an EMBL/GenBank/DDBJ whole genome shotgun (WGS) entry which is preliminary data.</text>
</comment>
<evidence type="ECO:0000313" key="1">
    <source>
        <dbReference type="EMBL" id="SEG57413.1"/>
    </source>
</evidence>
<dbReference type="Pfam" id="PF13489">
    <property type="entry name" value="Methyltransf_23"/>
    <property type="match status" value="1"/>
</dbReference>